<feature type="compositionally biased region" description="Low complexity" evidence="5">
    <location>
        <begin position="146"/>
        <end position="174"/>
    </location>
</feature>
<dbReference type="SMART" id="SM00321">
    <property type="entry name" value="WSC"/>
    <property type="match status" value="1"/>
</dbReference>
<organism evidence="9 10">
    <name type="scientific">Periconia macrospinosa</name>
    <dbReference type="NCBI Taxonomy" id="97972"/>
    <lineage>
        <taxon>Eukaryota</taxon>
        <taxon>Fungi</taxon>
        <taxon>Dikarya</taxon>
        <taxon>Ascomycota</taxon>
        <taxon>Pezizomycotina</taxon>
        <taxon>Dothideomycetes</taxon>
        <taxon>Pleosporomycetidae</taxon>
        <taxon>Pleosporales</taxon>
        <taxon>Massarineae</taxon>
        <taxon>Periconiaceae</taxon>
        <taxon>Periconia</taxon>
    </lineage>
</organism>
<feature type="region of interest" description="Disordered" evidence="5">
    <location>
        <begin position="140"/>
        <end position="180"/>
    </location>
</feature>
<keyword evidence="4 6" id="KW-0472">Membrane</keyword>
<evidence type="ECO:0000256" key="3">
    <source>
        <dbReference type="ARBA" id="ARBA00022989"/>
    </source>
</evidence>
<feature type="signal peptide" evidence="7">
    <location>
        <begin position="1"/>
        <end position="21"/>
    </location>
</feature>
<evidence type="ECO:0000256" key="1">
    <source>
        <dbReference type="ARBA" id="ARBA00004167"/>
    </source>
</evidence>
<keyword evidence="2 6" id="KW-0812">Transmembrane</keyword>
<dbReference type="InterPro" id="IPR002889">
    <property type="entry name" value="WSC_carb-bd"/>
</dbReference>
<keyword evidence="10" id="KW-1185">Reference proteome</keyword>
<dbReference type="InterPro" id="IPR051694">
    <property type="entry name" value="Immunoregulatory_rcpt-like"/>
</dbReference>
<dbReference type="Proteomes" id="UP000244855">
    <property type="component" value="Unassembled WGS sequence"/>
</dbReference>
<dbReference type="GO" id="GO:0016020">
    <property type="term" value="C:membrane"/>
    <property type="evidence" value="ECO:0007669"/>
    <property type="project" value="UniProtKB-SubCell"/>
</dbReference>
<gene>
    <name evidence="9" type="ORF">DM02DRAFT_261950</name>
</gene>
<feature type="transmembrane region" description="Helical" evidence="6">
    <location>
        <begin position="187"/>
        <end position="209"/>
    </location>
</feature>
<evidence type="ECO:0000256" key="2">
    <source>
        <dbReference type="ARBA" id="ARBA00022692"/>
    </source>
</evidence>
<dbReference type="EMBL" id="KZ805333">
    <property type="protein sequence ID" value="PVI03305.1"/>
    <property type="molecule type" value="Genomic_DNA"/>
</dbReference>
<protein>
    <recommendedName>
        <fullName evidence="8">WSC domain-containing protein</fullName>
    </recommendedName>
</protein>
<evidence type="ECO:0000256" key="6">
    <source>
        <dbReference type="SAM" id="Phobius"/>
    </source>
</evidence>
<sequence>MLTINYLSALVAATSFTSVAAAKWTSSSVLQLPSPTAQAADARTMKSYGCFNSSAPLDDHGPGLFQSDGNCQQICLGFKKDVLGLSEGNRCWCGDMLPEKNSKVPDGECDTGCSGTTEKKCGGKRRWLVYSTGQSLTEPDNFVDDSVSSSSASSAAPQTTAPPSSTALTTATNSAPPPKSGPNTAGIAAGVVVGVVGLAAIIGGVFFFLRYKKRRQVEDEYRNRASVNNFVSGGKMHTSNSSMTDSRLDPDFMARRQSNGSIADNEDYSRRILKVTNA</sequence>
<dbReference type="STRING" id="97972.A0A2V1E1I4"/>
<keyword evidence="7" id="KW-0732">Signal</keyword>
<dbReference type="Pfam" id="PF01822">
    <property type="entry name" value="WSC"/>
    <property type="match status" value="1"/>
</dbReference>
<evidence type="ECO:0000256" key="7">
    <source>
        <dbReference type="SAM" id="SignalP"/>
    </source>
</evidence>
<reference evidence="9 10" key="1">
    <citation type="journal article" date="2018" name="Sci. Rep.">
        <title>Comparative genomics provides insights into the lifestyle and reveals functional heterogeneity of dark septate endophytic fungi.</title>
        <authorList>
            <person name="Knapp D.G."/>
            <person name="Nemeth J.B."/>
            <person name="Barry K."/>
            <person name="Hainaut M."/>
            <person name="Henrissat B."/>
            <person name="Johnson J."/>
            <person name="Kuo A."/>
            <person name="Lim J.H.P."/>
            <person name="Lipzen A."/>
            <person name="Nolan M."/>
            <person name="Ohm R.A."/>
            <person name="Tamas L."/>
            <person name="Grigoriev I.V."/>
            <person name="Spatafora J.W."/>
            <person name="Nagy L.G."/>
            <person name="Kovacs G.M."/>
        </authorList>
    </citation>
    <scope>NUCLEOTIDE SEQUENCE [LARGE SCALE GENOMIC DNA]</scope>
    <source>
        <strain evidence="9 10">DSE2036</strain>
    </source>
</reference>
<dbReference type="PROSITE" id="PS51212">
    <property type="entry name" value="WSC"/>
    <property type="match status" value="1"/>
</dbReference>
<evidence type="ECO:0000313" key="10">
    <source>
        <dbReference type="Proteomes" id="UP000244855"/>
    </source>
</evidence>
<evidence type="ECO:0000313" key="9">
    <source>
        <dbReference type="EMBL" id="PVI03305.1"/>
    </source>
</evidence>
<feature type="domain" description="WSC" evidence="8">
    <location>
        <begin position="44"/>
        <end position="133"/>
    </location>
</feature>
<comment type="subcellular location">
    <subcellularLocation>
        <location evidence="1">Membrane</location>
        <topology evidence="1">Single-pass membrane protein</topology>
    </subcellularLocation>
</comment>
<evidence type="ECO:0000256" key="5">
    <source>
        <dbReference type="SAM" id="MobiDB-lite"/>
    </source>
</evidence>
<evidence type="ECO:0000259" key="8">
    <source>
        <dbReference type="PROSITE" id="PS51212"/>
    </source>
</evidence>
<proteinExistence type="predicted"/>
<dbReference type="GO" id="GO:0071944">
    <property type="term" value="C:cell periphery"/>
    <property type="evidence" value="ECO:0007669"/>
    <property type="project" value="UniProtKB-ARBA"/>
</dbReference>
<dbReference type="PANTHER" id="PTHR15549">
    <property type="entry name" value="PAIRED IMMUNOGLOBULIN-LIKE TYPE 2 RECEPTOR"/>
    <property type="match status" value="1"/>
</dbReference>
<dbReference type="OrthoDB" id="2019572at2759"/>
<name>A0A2V1E1I4_9PLEO</name>
<keyword evidence="3 6" id="KW-1133">Transmembrane helix</keyword>
<dbReference type="AlphaFoldDB" id="A0A2V1E1I4"/>
<feature type="chain" id="PRO_5016097699" description="WSC domain-containing protein" evidence="7">
    <location>
        <begin position="22"/>
        <end position="278"/>
    </location>
</feature>
<accession>A0A2V1E1I4</accession>
<evidence type="ECO:0000256" key="4">
    <source>
        <dbReference type="ARBA" id="ARBA00023136"/>
    </source>
</evidence>